<dbReference type="RefSeq" id="WP_004050119.1">
    <property type="nucleotide sequence ID" value="NZ_AOJE01000067.1"/>
</dbReference>
<dbReference type="Proteomes" id="UP000011514">
    <property type="component" value="Unassembled WGS sequence"/>
</dbReference>
<name>M0DPF9_9EURY</name>
<dbReference type="EMBL" id="AOJE01000067">
    <property type="protein sequence ID" value="ELZ36733.1"/>
    <property type="molecule type" value="Genomic_DNA"/>
</dbReference>
<proteinExistence type="predicted"/>
<keyword evidence="4" id="KW-1185">Reference proteome</keyword>
<evidence type="ECO:0000256" key="2">
    <source>
        <dbReference type="SAM" id="Phobius"/>
    </source>
</evidence>
<evidence type="ECO:0000256" key="1">
    <source>
        <dbReference type="SAM" id="MobiDB-lite"/>
    </source>
</evidence>
<feature type="transmembrane region" description="Helical" evidence="2">
    <location>
        <begin position="48"/>
        <end position="71"/>
    </location>
</feature>
<feature type="compositionally biased region" description="Acidic residues" evidence="1">
    <location>
        <begin position="176"/>
        <end position="189"/>
    </location>
</feature>
<dbReference type="AlphaFoldDB" id="M0DPF9"/>
<keyword evidence="2" id="KW-0472">Membrane</keyword>
<accession>M0DPF9</accession>
<feature type="compositionally biased region" description="Acidic residues" evidence="1">
    <location>
        <begin position="216"/>
        <end position="234"/>
    </location>
</feature>
<keyword evidence="2" id="KW-0812">Transmembrane</keyword>
<keyword evidence="2" id="KW-1133">Transmembrane helix</keyword>
<reference evidence="3 4" key="1">
    <citation type="journal article" date="2014" name="PLoS Genet.">
        <title>Phylogenetically driven sequencing of extremely halophilic archaea reveals strategies for static and dynamic osmo-response.</title>
        <authorList>
            <person name="Becker E.A."/>
            <person name="Seitzer P.M."/>
            <person name="Tritt A."/>
            <person name="Larsen D."/>
            <person name="Krusor M."/>
            <person name="Yao A.I."/>
            <person name="Wu D."/>
            <person name="Madern D."/>
            <person name="Eisen J.A."/>
            <person name="Darling A.E."/>
            <person name="Facciotti M.T."/>
        </authorList>
    </citation>
    <scope>NUCLEOTIDE SEQUENCE [LARGE SCALE GENOMIC DNA]</scope>
    <source>
        <strain evidence="3 4">DSM 1137</strain>
    </source>
</reference>
<dbReference type="eggNOG" id="arCOG13480">
    <property type="taxonomic scope" value="Archaea"/>
</dbReference>
<sequence>MTETESTTDAFDRDSVRSASRVAIAALALVGVLYLFTLLPGVDRLVPLTPITVAAVASAVVTVAVVALLLFAAPKVASLTRAALHRTDAANHVERIAENGGAMAYWLVVLAAVLVAHRGLAGAVVPLLDGFAWAYDAAFLIGSFVPLVFVVARLSVTVDPLSELVADRVSGPESTAEADDADDADDVGDAGDAGESPGIDPAGSHGHSIEERWGADDEFGDEADGGADDESTTS</sequence>
<feature type="transmembrane region" description="Helical" evidence="2">
    <location>
        <begin position="131"/>
        <end position="152"/>
    </location>
</feature>
<dbReference type="PATRIC" id="fig|1227484.4.peg.2786"/>
<feature type="region of interest" description="Disordered" evidence="1">
    <location>
        <begin position="168"/>
        <end position="234"/>
    </location>
</feature>
<evidence type="ECO:0000313" key="3">
    <source>
        <dbReference type="EMBL" id="ELZ36733.1"/>
    </source>
</evidence>
<gene>
    <name evidence="3" type="ORF">C471_14163</name>
</gene>
<comment type="caution">
    <text evidence="3">The sequence shown here is derived from an EMBL/GenBank/DDBJ whole genome shotgun (WGS) entry which is preliminary data.</text>
</comment>
<feature type="transmembrane region" description="Helical" evidence="2">
    <location>
        <begin position="104"/>
        <end position="125"/>
    </location>
</feature>
<feature type="transmembrane region" description="Helical" evidence="2">
    <location>
        <begin position="22"/>
        <end position="42"/>
    </location>
</feature>
<protein>
    <submittedName>
        <fullName evidence="3">Uncharacterized protein</fullName>
    </submittedName>
</protein>
<evidence type="ECO:0000313" key="4">
    <source>
        <dbReference type="Proteomes" id="UP000011514"/>
    </source>
</evidence>
<dbReference type="STRING" id="1227484.C471_14163"/>
<organism evidence="3 4">
    <name type="scientific">Halorubrum saccharovorum DSM 1137</name>
    <dbReference type="NCBI Taxonomy" id="1227484"/>
    <lineage>
        <taxon>Archaea</taxon>
        <taxon>Methanobacteriati</taxon>
        <taxon>Methanobacteriota</taxon>
        <taxon>Stenosarchaea group</taxon>
        <taxon>Halobacteria</taxon>
        <taxon>Halobacteriales</taxon>
        <taxon>Haloferacaceae</taxon>
        <taxon>Halorubrum</taxon>
    </lineage>
</organism>